<reference evidence="1" key="1">
    <citation type="submission" date="2022-08" db="EMBL/GenBank/DDBJ databases">
        <authorList>
            <consortium name="DOE Joint Genome Institute"/>
            <person name="Min B."/>
            <person name="Riley R."/>
            <person name="Sierra-Patev S."/>
            <person name="Naranjo-Ortiz M."/>
            <person name="Looney B."/>
            <person name="Konkel Z."/>
            <person name="Slot J.C."/>
            <person name="Sakamoto Y."/>
            <person name="Steenwyk J.L."/>
            <person name="Rokas A."/>
            <person name="Carro J."/>
            <person name="Camarero S."/>
            <person name="Ferreira P."/>
            <person name="Molpeceres G."/>
            <person name="Ruiz-Duenas F.J."/>
            <person name="Serrano A."/>
            <person name="Henrissat B."/>
            <person name="Drula E."/>
            <person name="Hughes K.W."/>
            <person name="Mata J.L."/>
            <person name="Ishikawa N.K."/>
            <person name="Vargas-Isla R."/>
            <person name="Ushijima S."/>
            <person name="Smith C.A."/>
            <person name="Ahrendt S."/>
            <person name="Andreopoulos W."/>
            <person name="He G."/>
            <person name="Labutti K."/>
            <person name="Lipzen A."/>
            <person name="Ng V."/>
            <person name="Sandor L."/>
            <person name="Barry K."/>
            <person name="Martinez A.T."/>
            <person name="Xiao Y."/>
            <person name="Gibbons J.G."/>
            <person name="Terashima K."/>
            <person name="Hibbett D.S."/>
            <person name="Grigoriev I.V."/>
        </authorList>
    </citation>
    <scope>NUCLEOTIDE SEQUENCE</scope>
    <source>
        <strain evidence="1">TFB7829</strain>
    </source>
</reference>
<sequence length="186" mass="20855">MNLSIHRRIELRSLPCFCVRVVIVDKSMSDCGNVSVDDNAPDCCDCTPTKNGELVHASTKQGLNVIVNQWYSHDGRQKEILLYLSLGMYFFIDCNQELNSSSGYLRPAGCFEVDHLLAGMQEVRDDDWKKDMNTHHIVFSGKEEISTNLEAVLVGHALALVLDMLKVNLAQLMLHTLLQQVGCQTT</sequence>
<dbReference type="AlphaFoldDB" id="A0AA38ULW5"/>
<evidence type="ECO:0000313" key="1">
    <source>
        <dbReference type="EMBL" id="KAJ3978624.1"/>
    </source>
</evidence>
<organism evidence="1 2">
    <name type="scientific">Lentinula detonsa</name>
    <dbReference type="NCBI Taxonomy" id="2804962"/>
    <lineage>
        <taxon>Eukaryota</taxon>
        <taxon>Fungi</taxon>
        <taxon>Dikarya</taxon>
        <taxon>Basidiomycota</taxon>
        <taxon>Agaricomycotina</taxon>
        <taxon>Agaricomycetes</taxon>
        <taxon>Agaricomycetidae</taxon>
        <taxon>Agaricales</taxon>
        <taxon>Marasmiineae</taxon>
        <taxon>Omphalotaceae</taxon>
        <taxon>Lentinula</taxon>
    </lineage>
</organism>
<comment type="caution">
    <text evidence="1">The sequence shown here is derived from an EMBL/GenBank/DDBJ whole genome shotgun (WGS) entry which is preliminary data.</text>
</comment>
<evidence type="ECO:0000313" key="2">
    <source>
        <dbReference type="Proteomes" id="UP001163850"/>
    </source>
</evidence>
<dbReference type="Proteomes" id="UP001163850">
    <property type="component" value="Unassembled WGS sequence"/>
</dbReference>
<dbReference type="EMBL" id="MU802912">
    <property type="protein sequence ID" value="KAJ3978624.1"/>
    <property type="molecule type" value="Genomic_DNA"/>
</dbReference>
<protein>
    <submittedName>
        <fullName evidence="1">Uncharacterized protein</fullName>
    </submittedName>
</protein>
<name>A0AA38ULW5_9AGAR</name>
<feature type="non-terminal residue" evidence="1">
    <location>
        <position position="1"/>
    </location>
</feature>
<proteinExistence type="predicted"/>
<accession>A0AA38ULW5</accession>
<gene>
    <name evidence="1" type="ORF">F5890DRAFT_1479203</name>
</gene>